<dbReference type="InterPro" id="IPR011330">
    <property type="entry name" value="Glyco_hydro/deAcase_b/a-brl"/>
</dbReference>
<dbReference type="Gene3D" id="3.20.20.370">
    <property type="entry name" value="Glycoside hydrolase/deacetylase"/>
    <property type="match status" value="1"/>
</dbReference>
<evidence type="ECO:0000313" key="1">
    <source>
        <dbReference type="EMBL" id="KPM11176.1"/>
    </source>
</evidence>
<dbReference type="VEuPathDB" id="VectorBase:SSCA008776"/>
<dbReference type="GO" id="GO:0005975">
    <property type="term" value="P:carbohydrate metabolic process"/>
    <property type="evidence" value="ECO:0007669"/>
    <property type="project" value="InterPro"/>
</dbReference>
<dbReference type="OrthoDB" id="504708at2759"/>
<sequence length="153" mass="18148">MVMWEDLRGGRCSMADGCFNPSDEQGVYEMVKANFLRHYTSNRAPFGMFFHSRWFLTEHNMNGFIRFLDEVLEQDDVYFVTNWQMIQWMRHPTPLTQIKRFEPFGCDYIKQRPPLCKAPHTCKARFRGEIRTLKTCQTCPNSYPWTGNTGSNR</sequence>
<proteinExistence type="predicted"/>
<evidence type="ECO:0008006" key="3">
    <source>
        <dbReference type="Google" id="ProtNLM"/>
    </source>
</evidence>
<dbReference type="AlphaFoldDB" id="A0A132AJL4"/>
<reference evidence="1 2" key="1">
    <citation type="journal article" date="2015" name="Parasit. Vectors">
        <title>Draft genome of the scabies mite.</title>
        <authorList>
            <person name="Rider S.D.Jr."/>
            <person name="Morgan M.S."/>
            <person name="Arlian L.G."/>
        </authorList>
    </citation>
    <scope>NUCLEOTIDE SEQUENCE [LARGE SCALE GENOMIC DNA]</scope>
    <source>
        <strain evidence="1">Arlian Lab</strain>
    </source>
</reference>
<dbReference type="EMBL" id="JXLN01016644">
    <property type="protein sequence ID" value="KPM11176.1"/>
    <property type="molecule type" value="Genomic_DNA"/>
</dbReference>
<dbReference type="InterPro" id="IPR052740">
    <property type="entry name" value="CE4"/>
</dbReference>
<evidence type="ECO:0000313" key="2">
    <source>
        <dbReference type="Proteomes" id="UP000616769"/>
    </source>
</evidence>
<dbReference type="PANTHER" id="PTHR45985">
    <property type="match status" value="1"/>
</dbReference>
<protein>
    <recommendedName>
        <fullName evidence="3">Peritrophic membrane chitin binding protein-like protein</fullName>
    </recommendedName>
</protein>
<gene>
    <name evidence="1" type="ORF">QR98_0097440</name>
</gene>
<dbReference type="Proteomes" id="UP000616769">
    <property type="component" value="Unassembled WGS sequence"/>
</dbReference>
<name>A0A132AJL4_SARSC</name>
<organism evidence="1 2">
    <name type="scientific">Sarcoptes scabiei</name>
    <name type="common">Itch mite</name>
    <name type="synonym">Acarus scabiei</name>
    <dbReference type="NCBI Taxonomy" id="52283"/>
    <lineage>
        <taxon>Eukaryota</taxon>
        <taxon>Metazoa</taxon>
        <taxon>Ecdysozoa</taxon>
        <taxon>Arthropoda</taxon>
        <taxon>Chelicerata</taxon>
        <taxon>Arachnida</taxon>
        <taxon>Acari</taxon>
        <taxon>Acariformes</taxon>
        <taxon>Sarcoptiformes</taxon>
        <taxon>Astigmata</taxon>
        <taxon>Psoroptidia</taxon>
        <taxon>Sarcoptoidea</taxon>
        <taxon>Sarcoptidae</taxon>
        <taxon>Sarcoptinae</taxon>
        <taxon>Sarcoptes</taxon>
    </lineage>
</organism>
<dbReference type="PANTHER" id="PTHR45985:SF12">
    <property type="entry name" value="CHITIN DEACETYLASE-LIKE 5, ISOFORM B"/>
    <property type="match status" value="1"/>
</dbReference>
<accession>A0A132AJL4</accession>
<dbReference type="SUPFAM" id="SSF88713">
    <property type="entry name" value="Glycoside hydrolase/deacetylase"/>
    <property type="match status" value="1"/>
</dbReference>
<comment type="caution">
    <text evidence="1">The sequence shown here is derived from an EMBL/GenBank/DDBJ whole genome shotgun (WGS) entry which is preliminary data.</text>
</comment>